<evidence type="ECO:0000313" key="1">
    <source>
        <dbReference type="EMBL" id="MTU40665.1"/>
    </source>
</evidence>
<gene>
    <name evidence="1" type="ORF">GMD82_14640</name>
    <name evidence="2" type="ORF">GME02_08215</name>
</gene>
<comment type="caution">
    <text evidence="2">The sequence shown here is derived from an EMBL/GenBank/DDBJ whole genome shotgun (WGS) entry which is preliminary data.</text>
</comment>
<keyword evidence="3" id="KW-1185">Reference proteome</keyword>
<evidence type="ECO:0000313" key="2">
    <source>
        <dbReference type="EMBL" id="MTV01657.1"/>
    </source>
</evidence>
<dbReference type="AlphaFoldDB" id="A0A9Q4RDI9"/>
<dbReference type="EMBL" id="WNCN01000021">
    <property type="protein sequence ID" value="MTU40665.1"/>
    <property type="molecule type" value="Genomic_DNA"/>
</dbReference>
<reference evidence="3 4" key="1">
    <citation type="journal article" date="2019" name="Nat. Med.">
        <title>A library of human gut bacterial isolates paired with longitudinal multiomics data enables mechanistic microbiome research.</title>
        <authorList>
            <person name="Poyet M."/>
            <person name="Groussin M."/>
            <person name="Gibbons S.M."/>
            <person name="Avila-Pacheco J."/>
            <person name="Jiang X."/>
            <person name="Kearney S.M."/>
            <person name="Perrotta A.R."/>
            <person name="Berdy B."/>
            <person name="Zhao S."/>
            <person name="Lieberman T.D."/>
            <person name="Swanson P.K."/>
            <person name="Smith M."/>
            <person name="Roesemann S."/>
            <person name="Alexander J.E."/>
            <person name="Rich S.A."/>
            <person name="Livny J."/>
            <person name="Vlamakis H."/>
            <person name="Clish C."/>
            <person name="Bullock K."/>
            <person name="Deik A."/>
            <person name="Scott J."/>
            <person name="Pierce K.A."/>
            <person name="Xavier R.J."/>
            <person name="Alm E.J."/>
        </authorList>
    </citation>
    <scope>NUCLEOTIDE SEQUENCE [LARGE SCALE GENOMIC DNA]</scope>
    <source>
        <strain evidence="2 4">BIOML-A11</strain>
        <strain evidence="1 3">BIOML-A29</strain>
    </source>
</reference>
<name>A0A9Q4RDI9_9BACT</name>
<accession>A0A9Q4RDI9</accession>
<protein>
    <submittedName>
        <fullName evidence="2">Uncharacterized protein</fullName>
    </submittedName>
</protein>
<sequence>MEKPFRIHTLLLTLTAFIAEQVKMRMPTLFLPLNPLFALHHKEFNFDSSEDLFCNFLSTYSPLRDDPRM</sequence>
<evidence type="ECO:0000313" key="3">
    <source>
        <dbReference type="Proteomes" id="UP000434916"/>
    </source>
</evidence>
<organism evidence="2 4">
    <name type="scientific">Parabacteroides merdae</name>
    <dbReference type="NCBI Taxonomy" id="46503"/>
    <lineage>
        <taxon>Bacteria</taxon>
        <taxon>Pseudomonadati</taxon>
        <taxon>Bacteroidota</taxon>
        <taxon>Bacteroidia</taxon>
        <taxon>Bacteroidales</taxon>
        <taxon>Tannerellaceae</taxon>
        <taxon>Parabacteroides</taxon>
    </lineage>
</organism>
<proteinExistence type="predicted"/>
<dbReference type="Proteomes" id="UP000434916">
    <property type="component" value="Unassembled WGS sequence"/>
</dbReference>
<evidence type="ECO:0000313" key="4">
    <source>
        <dbReference type="Proteomes" id="UP000482671"/>
    </source>
</evidence>
<dbReference type="Proteomes" id="UP000482671">
    <property type="component" value="Unassembled WGS sequence"/>
</dbReference>
<dbReference type="RefSeq" id="WP_022322522.1">
    <property type="nucleotide sequence ID" value="NZ_JADMOA010000012.1"/>
</dbReference>
<dbReference type="EMBL" id="WNDD01000007">
    <property type="protein sequence ID" value="MTV01657.1"/>
    <property type="molecule type" value="Genomic_DNA"/>
</dbReference>